<comment type="caution">
    <text evidence="3">The sequence shown here is derived from an EMBL/GenBank/DDBJ whole genome shotgun (WGS) entry which is preliminary data.</text>
</comment>
<dbReference type="GO" id="GO:0000724">
    <property type="term" value="P:double-strand break repair via homologous recombination"/>
    <property type="evidence" value="ECO:0007669"/>
    <property type="project" value="TreeGrafter"/>
</dbReference>
<dbReference type="PANTHER" id="PTHR28498:SF1">
    <property type="entry name" value="ZINC FINGER SWIM DOMAIN-CONTAINING PROTEIN 7"/>
    <property type="match status" value="1"/>
</dbReference>
<name>A0A833ECE8_CALS0</name>
<dbReference type="Proteomes" id="UP000608579">
    <property type="component" value="Unassembled WGS sequence"/>
</dbReference>
<evidence type="ECO:0000313" key="4">
    <source>
        <dbReference type="Proteomes" id="UP000608579"/>
    </source>
</evidence>
<reference evidence="3" key="1">
    <citation type="journal article" date="2020" name="ISME J.">
        <title>Gammaproteobacteria mediating utilization of methyl-, sulfur- and petroleum organic compounds in deep ocean hydrothermal plumes.</title>
        <authorList>
            <person name="Zhou Z."/>
            <person name="Liu Y."/>
            <person name="Pan J."/>
            <person name="Cron B.R."/>
            <person name="Toner B.M."/>
            <person name="Anantharaman K."/>
            <person name="Breier J.A."/>
            <person name="Dick G.J."/>
            <person name="Li M."/>
        </authorList>
    </citation>
    <scope>NUCLEOTIDE SEQUENCE</scope>
    <source>
        <strain evidence="3">SZUA-1515</strain>
    </source>
</reference>
<feature type="domain" description="SWIM-type" evidence="2">
    <location>
        <begin position="56"/>
        <end position="93"/>
    </location>
</feature>
<organism evidence="3 4">
    <name type="scientific">Caldiarchaeum subterraneum</name>
    <dbReference type="NCBI Taxonomy" id="311458"/>
    <lineage>
        <taxon>Archaea</taxon>
        <taxon>Nitrososphaerota</taxon>
        <taxon>Candidatus Caldarchaeales</taxon>
        <taxon>Candidatus Caldarchaeaceae</taxon>
        <taxon>Candidatus Caldarchaeum</taxon>
    </lineage>
</organism>
<sequence length="120" mass="14520">MEENLSIDDKIRELAKRYTSLFEEAYHTVRSGRVKKYIFTPSRRILWIVVGRQRDYLILQKANFCTCDDFFFRVLDHAKPMCYHILAVKIAELTNRYETVEESDSWYKRLLSEWLSSRKE</sequence>
<dbReference type="GO" id="GO:0008270">
    <property type="term" value="F:zinc ion binding"/>
    <property type="evidence" value="ECO:0007669"/>
    <property type="project" value="UniProtKB-KW"/>
</dbReference>
<keyword evidence="1" id="KW-0862">Zinc</keyword>
<dbReference type="InterPro" id="IPR007527">
    <property type="entry name" value="Znf_SWIM"/>
</dbReference>
<evidence type="ECO:0000313" key="3">
    <source>
        <dbReference type="EMBL" id="HIQ29720.1"/>
    </source>
</evidence>
<dbReference type="EMBL" id="DQVM01000078">
    <property type="protein sequence ID" value="HIQ29720.1"/>
    <property type="molecule type" value="Genomic_DNA"/>
</dbReference>
<proteinExistence type="predicted"/>
<keyword evidence="1" id="KW-0863">Zinc-finger</keyword>
<protein>
    <recommendedName>
        <fullName evidence="2">SWIM-type domain-containing protein</fullName>
    </recommendedName>
</protein>
<keyword evidence="1" id="KW-0479">Metal-binding</keyword>
<accession>A0A833ECE8</accession>
<dbReference type="AlphaFoldDB" id="A0A833ECE8"/>
<dbReference type="PANTHER" id="PTHR28498">
    <property type="entry name" value="ZINC FINGER SWIM DOMAIN-CONTAINING PROTEIN 7"/>
    <property type="match status" value="1"/>
</dbReference>
<evidence type="ECO:0000259" key="2">
    <source>
        <dbReference type="PROSITE" id="PS50966"/>
    </source>
</evidence>
<evidence type="ECO:0000256" key="1">
    <source>
        <dbReference type="PROSITE-ProRule" id="PRU00325"/>
    </source>
</evidence>
<gene>
    <name evidence="3" type="ORF">EYH45_04065</name>
</gene>
<dbReference type="PROSITE" id="PS50966">
    <property type="entry name" value="ZF_SWIM"/>
    <property type="match status" value="1"/>
</dbReference>